<dbReference type="InterPro" id="IPR010679">
    <property type="entry name" value="DUF1254"/>
</dbReference>
<feature type="domain" description="DUF1254" evidence="3">
    <location>
        <begin position="65"/>
        <end position="197"/>
    </location>
</feature>
<gene>
    <name evidence="4" type="ORF">TM49_20970</name>
</gene>
<feature type="chain" id="PRO_5002295432" evidence="1">
    <location>
        <begin position="24"/>
        <end position="472"/>
    </location>
</feature>
<keyword evidence="4" id="KW-0946">Virion</keyword>
<dbReference type="AlphaFoldDB" id="A0A0D5LUD2"/>
<evidence type="ECO:0000259" key="3">
    <source>
        <dbReference type="Pfam" id="PF06863"/>
    </source>
</evidence>
<sequence>MFKPLITGAAIAGLLLAPLSGFAADQSPATIAEQATVYGLPMVDLYKLMYDQAIDKDNPQFKAPFNTLHNESNVFTPADTTIVTPNSDTPYSELWMDLRAEPMVLCVPAVDKDRYYSVMLTSLYTFNFGYIGSRTTGNDAACYAVAGPEWQGDTPKGIAKVFQSETEFATALYRTQLFDPADIDNVRKIQAGYTVEPLSAFLGEPAPAAPPAVDWPKIDNQSAKDDLLNYLAFLLQFAPATGPAAVEQPMRAAFESIGLEAGKPFPPAGASADELAAIKKGSEAGFADVIAKLKHMGENENGWSVTTGITGDRAGYNGDWALRAAVAVAGLLANDTDEAVYPITNADVDGQKLDGSKSAYTITFKKGELPPANAFWSVTMYDGKTQHLVANPIDRYLINTPMLPDLTTNADGSLTLYVQKDEPSDPAKKANWLPAPDGPFYLAMRIYWPKQAVLDGDWQPPGIIPHALTKKG</sequence>
<dbReference type="OrthoDB" id="9777345at2"/>
<protein>
    <submittedName>
        <fullName evidence="4">Cell envelope protein</fullName>
    </submittedName>
</protein>
<feature type="domain" description="DUF1214" evidence="2">
    <location>
        <begin position="338"/>
        <end position="451"/>
    </location>
</feature>
<dbReference type="Proteomes" id="UP000032611">
    <property type="component" value="Chromosome"/>
</dbReference>
<dbReference type="STRING" id="1486262.TM49_20970"/>
<keyword evidence="1" id="KW-0732">Signal</keyword>
<dbReference type="Pfam" id="PF06863">
    <property type="entry name" value="DUF1254"/>
    <property type="match status" value="1"/>
</dbReference>
<evidence type="ECO:0000256" key="1">
    <source>
        <dbReference type="SAM" id="SignalP"/>
    </source>
</evidence>
<proteinExistence type="predicted"/>
<keyword evidence="4" id="KW-0261">Viral envelope protein</keyword>
<dbReference type="PANTHER" id="PTHR36509">
    <property type="entry name" value="BLL3101 PROTEIN"/>
    <property type="match status" value="1"/>
</dbReference>
<reference evidence="4 5" key="1">
    <citation type="journal article" date="2015" name="Genome Announc.">
        <title>Complete genome sequence of Martelella endophytica YC6887, which has antifungal activity associated with a halophyte.</title>
        <authorList>
            <person name="Khan A."/>
            <person name="Khan H."/>
            <person name="Chung E.J."/>
            <person name="Hossain M.T."/>
            <person name="Chung Y.R."/>
        </authorList>
    </citation>
    <scope>NUCLEOTIDE SEQUENCE [LARGE SCALE GENOMIC DNA]</scope>
    <source>
        <strain evidence="4">YC6887</strain>
    </source>
</reference>
<dbReference type="KEGG" id="mey:TM49_20970"/>
<name>A0A0D5LUD2_MAREN</name>
<dbReference type="PATRIC" id="fig|1486262.3.peg.4334"/>
<dbReference type="PANTHER" id="PTHR36509:SF2">
    <property type="entry name" value="BLL3101 PROTEIN"/>
    <property type="match status" value="1"/>
</dbReference>
<accession>A0A0D5LUD2</accession>
<organism evidence="4 5">
    <name type="scientific">Martelella endophytica</name>
    <dbReference type="NCBI Taxonomy" id="1486262"/>
    <lineage>
        <taxon>Bacteria</taxon>
        <taxon>Pseudomonadati</taxon>
        <taxon>Pseudomonadota</taxon>
        <taxon>Alphaproteobacteria</taxon>
        <taxon>Hyphomicrobiales</taxon>
        <taxon>Aurantimonadaceae</taxon>
        <taxon>Martelella</taxon>
    </lineage>
</organism>
<dbReference type="HOGENOM" id="CLU_027269_2_0_5"/>
<dbReference type="RefSeq" id="WP_045684092.1">
    <property type="nucleotide sequence ID" value="NZ_CP010803.1"/>
</dbReference>
<dbReference type="Gene3D" id="2.60.120.600">
    <property type="entry name" value="Domain of unknown function DUF1214, C-terminal domain"/>
    <property type="match status" value="1"/>
</dbReference>
<evidence type="ECO:0000313" key="4">
    <source>
        <dbReference type="EMBL" id="AJY47585.1"/>
    </source>
</evidence>
<dbReference type="SUPFAM" id="SSF160935">
    <property type="entry name" value="VPA0735-like"/>
    <property type="match status" value="1"/>
</dbReference>
<keyword evidence="5" id="KW-1185">Reference proteome</keyword>
<evidence type="ECO:0000259" key="2">
    <source>
        <dbReference type="Pfam" id="PF06742"/>
    </source>
</evidence>
<dbReference type="InterPro" id="IPR010621">
    <property type="entry name" value="DUF1214"/>
</dbReference>
<dbReference type="EMBL" id="CP010803">
    <property type="protein sequence ID" value="AJY47585.1"/>
    <property type="molecule type" value="Genomic_DNA"/>
</dbReference>
<dbReference type="InterPro" id="IPR037049">
    <property type="entry name" value="DUF1214_C_sf"/>
</dbReference>
<dbReference type="InterPro" id="IPR037050">
    <property type="entry name" value="DUF1254_sf"/>
</dbReference>
<evidence type="ECO:0000313" key="5">
    <source>
        <dbReference type="Proteomes" id="UP000032611"/>
    </source>
</evidence>
<feature type="signal peptide" evidence="1">
    <location>
        <begin position="1"/>
        <end position="23"/>
    </location>
</feature>
<dbReference type="Pfam" id="PF06742">
    <property type="entry name" value="DUF1214"/>
    <property type="match status" value="1"/>
</dbReference>
<dbReference type="Gene3D" id="2.60.40.1610">
    <property type="entry name" value="Domain of unknown function DUF1254"/>
    <property type="match status" value="1"/>
</dbReference>